<comment type="caution">
    <text evidence="6">The sequence shown here is derived from an EMBL/GenBank/DDBJ whole genome shotgun (WGS) entry which is preliminary data.</text>
</comment>
<feature type="coiled-coil region" evidence="3">
    <location>
        <begin position="170"/>
        <end position="204"/>
    </location>
</feature>
<evidence type="ECO:0000259" key="5">
    <source>
        <dbReference type="Pfam" id="PF13359"/>
    </source>
</evidence>
<name>A0A2B4RJM7_STYPI</name>
<keyword evidence="7" id="KW-1185">Reference proteome</keyword>
<keyword evidence="2" id="KW-0479">Metal-binding</keyword>
<feature type="domain" description="DDE Tnp4" evidence="5">
    <location>
        <begin position="227"/>
        <end position="311"/>
    </location>
</feature>
<dbReference type="OrthoDB" id="5986349at2759"/>
<dbReference type="PANTHER" id="PTHR23080">
    <property type="entry name" value="THAP DOMAIN PROTEIN"/>
    <property type="match status" value="1"/>
</dbReference>
<comment type="cofactor">
    <cofactor evidence="1">
        <name>a divalent metal cation</name>
        <dbReference type="ChEBI" id="CHEBI:60240"/>
    </cofactor>
</comment>
<dbReference type="Pfam" id="PF13359">
    <property type="entry name" value="DDE_Tnp_4"/>
    <property type="match status" value="1"/>
</dbReference>
<keyword evidence="3" id="KW-0175">Coiled coil</keyword>
<proteinExistence type="predicted"/>
<dbReference type="GO" id="GO:0046872">
    <property type="term" value="F:metal ion binding"/>
    <property type="evidence" value="ECO:0007669"/>
    <property type="project" value="UniProtKB-KW"/>
</dbReference>
<feature type="region of interest" description="Disordered" evidence="4">
    <location>
        <begin position="1"/>
        <end position="26"/>
    </location>
</feature>
<evidence type="ECO:0000256" key="4">
    <source>
        <dbReference type="SAM" id="MobiDB-lite"/>
    </source>
</evidence>
<evidence type="ECO:0000256" key="2">
    <source>
        <dbReference type="ARBA" id="ARBA00022723"/>
    </source>
</evidence>
<dbReference type="AlphaFoldDB" id="A0A2B4RJM7"/>
<organism evidence="6 7">
    <name type="scientific">Stylophora pistillata</name>
    <name type="common">Smooth cauliflower coral</name>
    <dbReference type="NCBI Taxonomy" id="50429"/>
    <lineage>
        <taxon>Eukaryota</taxon>
        <taxon>Metazoa</taxon>
        <taxon>Cnidaria</taxon>
        <taxon>Anthozoa</taxon>
        <taxon>Hexacorallia</taxon>
        <taxon>Scleractinia</taxon>
        <taxon>Astrocoeniina</taxon>
        <taxon>Pocilloporidae</taxon>
        <taxon>Stylophora</taxon>
    </lineage>
</organism>
<dbReference type="Proteomes" id="UP000225706">
    <property type="component" value="Unassembled WGS sequence"/>
</dbReference>
<accession>A0A2B4RJM7</accession>
<evidence type="ECO:0000313" key="7">
    <source>
        <dbReference type="Proteomes" id="UP000225706"/>
    </source>
</evidence>
<sequence length="324" mass="37256">MAAMAGESTTASSGSSTSTGKQDKGKGWHWNCAATLCTNNWRNKDLTYYTLSRIGSSTDSALRASYMKVLKNDDINWKKAVICCQHWSKGKRENLYALLDRVCNEQYVQNLKKSASKCAKLKSKKLVAAKRLLEFSSREVKSKRRIIVKKEREKDKEITPVLNKASRKDESQYRLENEILRNQCEELASKLKEKDKEMERLKCQEFYDAGYVETEALGDATETWITHDTYPGTISDKDITEQCEVLDKVNKGKIILTDKGFDIADLCHHKGLLHNRPLLKFDSQYEQTDISKNFDIATLRIYSENFIGRMRLDHLEYLLAHESN</sequence>
<dbReference type="EMBL" id="LSMT01000477">
    <property type="protein sequence ID" value="PFX17376.1"/>
    <property type="molecule type" value="Genomic_DNA"/>
</dbReference>
<evidence type="ECO:0000313" key="6">
    <source>
        <dbReference type="EMBL" id="PFX17376.1"/>
    </source>
</evidence>
<evidence type="ECO:0000256" key="3">
    <source>
        <dbReference type="SAM" id="Coils"/>
    </source>
</evidence>
<dbReference type="PANTHER" id="PTHR23080:SF133">
    <property type="entry name" value="SI:CH211-262I1.5-RELATED"/>
    <property type="match status" value="1"/>
</dbReference>
<feature type="compositionally biased region" description="Low complexity" evidence="4">
    <location>
        <begin position="1"/>
        <end position="20"/>
    </location>
</feature>
<dbReference type="InterPro" id="IPR027806">
    <property type="entry name" value="HARBI1_dom"/>
</dbReference>
<protein>
    <recommendedName>
        <fullName evidence="5">DDE Tnp4 domain-containing protein</fullName>
    </recommendedName>
</protein>
<evidence type="ECO:0000256" key="1">
    <source>
        <dbReference type="ARBA" id="ARBA00001968"/>
    </source>
</evidence>
<reference evidence="7" key="1">
    <citation type="journal article" date="2017" name="bioRxiv">
        <title>Comparative analysis of the genomes of Stylophora pistillata and Acropora digitifera provides evidence for extensive differences between species of corals.</title>
        <authorList>
            <person name="Voolstra C.R."/>
            <person name="Li Y."/>
            <person name="Liew Y.J."/>
            <person name="Baumgarten S."/>
            <person name="Zoccola D."/>
            <person name="Flot J.-F."/>
            <person name="Tambutte S."/>
            <person name="Allemand D."/>
            <person name="Aranda M."/>
        </authorList>
    </citation>
    <scope>NUCLEOTIDE SEQUENCE [LARGE SCALE GENOMIC DNA]</scope>
</reference>
<gene>
    <name evidence="6" type="ORF">AWC38_SpisGene18298</name>
</gene>